<gene>
    <name evidence="2" type="ORF">NWI01_27420</name>
</gene>
<dbReference type="InterPro" id="IPR032307">
    <property type="entry name" value="PepSY_TM-like_2"/>
</dbReference>
<dbReference type="Pfam" id="PF16357">
    <property type="entry name" value="PepSY_TM_like_2"/>
    <property type="match status" value="1"/>
</dbReference>
<dbReference type="PANTHER" id="PTHR40115:SF1">
    <property type="entry name" value="INNER MEMBRANE PROTEIN WITH PEPSY TM HELIX"/>
    <property type="match status" value="1"/>
</dbReference>
<accession>A0A4Y3WFG7</accession>
<sequence>MDNPDRLTVDGDELWQRKKRRAFFINQLYQWHWISSGLCLIGMLLFALTGITLNNAGQIESKPAVTMRQAQLPQPLIADLTSDPGSAKAALPSSISEWLRREIGVNTAERDTEWSSDEVYVALPRPGGDAWLSIQRDGSGAVSYEVTDRGWIAYLNDLHKGRHTGKAWSWFIDVFAAAAITFCLTGLLLLQLHARRRPATWPVVTLGLIIPTLLAVLLIHG</sequence>
<feature type="transmembrane region" description="Helical" evidence="1">
    <location>
        <begin position="31"/>
        <end position="53"/>
    </location>
</feature>
<evidence type="ECO:0000256" key="1">
    <source>
        <dbReference type="SAM" id="Phobius"/>
    </source>
</evidence>
<reference evidence="2 3" key="1">
    <citation type="submission" date="2019-06" db="EMBL/GenBank/DDBJ databases">
        <title>Whole genome shotgun sequence of Nitrobacter winogradskyi NBRC 14297.</title>
        <authorList>
            <person name="Hosoyama A."/>
            <person name="Uohara A."/>
            <person name="Ohji S."/>
            <person name="Ichikawa N."/>
        </authorList>
    </citation>
    <scope>NUCLEOTIDE SEQUENCE [LARGE SCALE GENOMIC DNA]</scope>
    <source>
        <strain evidence="2 3">NBRC 14297</strain>
    </source>
</reference>
<dbReference type="AlphaFoldDB" id="A0A4Y3WFG7"/>
<dbReference type="PANTHER" id="PTHR40115">
    <property type="entry name" value="INNER MEMBRANE PROTEIN WITH PEPSY TM HELIX"/>
    <property type="match status" value="1"/>
</dbReference>
<dbReference type="RefSeq" id="WP_141384555.1">
    <property type="nucleotide sequence ID" value="NZ_BJNF01000080.1"/>
</dbReference>
<dbReference type="EMBL" id="BJNF01000080">
    <property type="protein sequence ID" value="GEC16850.1"/>
    <property type="molecule type" value="Genomic_DNA"/>
</dbReference>
<dbReference type="Proteomes" id="UP000318825">
    <property type="component" value="Unassembled WGS sequence"/>
</dbReference>
<name>A0A4Y3WFG7_NITWI</name>
<feature type="transmembrane region" description="Helical" evidence="1">
    <location>
        <begin position="170"/>
        <end position="193"/>
    </location>
</feature>
<keyword evidence="1" id="KW-0812">Transmembrane</keyword>
<comment type="caution">
    <text evidence="2">The sequence shown here is derived from an EMBL/GenBank/DDBJ whole genome shotgun (WGS) entry which is preliminary data.</text>
</comment>
<dbReference type="OrthoDB" id="27171at2"/>
<evidence type="ECO:0000313" key="3">
    <source>
        <dbReference type="Proteomes" id="UP000318825"/>
    </source>
</evidence>
<proteinExistence type="predicted"/>
<feature type="transmembrane region" description="Helical" evidence="1">
    <location>
        <begin position="199"/>
        <end position="219"/>
    </location>
</feature>
<evidence type="ECO:0000313" key="2">
    <source>
        <dbReference type="EMBL" id="GEC16850.1"/>
    </source>
</evidence>
<keyword evidence="1" id="KW-1133">Transmembrane helix</keyword>
<organism evidence="2 3">
    <name type="scientific">Nitrobacter winogradskyi</name>
    <name type="common">Nitrobacter agilis</name>
    <dbReference type="NCBI Taxonomy" id="913"/>
    <lineage>
        <taxon>Bacteria</taxon>
        <taxon>Pseudomonadati</taxon>
        <taxon>Pseudomonadota</taxon>
        <taxon>Alphaproteobacteria</taxon>
        <taxon>Hyphomicrobiales</taxon>
        <taxon>Nitrobacteraceae</taxon>
        <taxon>Nitrobacter</taxon>
    </lineage>
</organism>
<keyword evidence="1" id="KW-0472">Membrane</keyword>
<protein>
    <submittedName>
        <fullName evidence="2">Membrane protein</fullName>
    </submittedName>
</protein>